<dbReference type="SUPFAM" id="SSF56436">
    <property type="entry name" value="C-type lectin-like"/>
    <property type="match status" value="1"/>
</dbReference>
<dbReference type="FunFam" id="3.10.100.10:FF:000006">
    <property type="entry name" value="Layilin b"/>
    <property type="match status" value="1"/>
</dbReference>
<evidence type="ECO:0000256" key="6">
    <source>
        <dbReference type="ARBA" id="ARBA00023136"/>
    </source>
</evidence>
<reference evidence="10 12" key="1">
    <citation type="submission" date="2018-03" db="EMBL/GenBank/DDBJ databases">
        <title>Draft genome sequence of Rohu Carp (Labeo rohita).</title>
        <authorList>
            <person name="Das P."/>
            <person name="Kushwaha B."/>
            <person name="Joshi C.G."/>
            <person name="Kumar D."/>
            <person name="Nagpure N.S."/>
            <person name="Sahoo L."/>
            <person name="Das S.P."/>
            <person name="Bit A."/>
            <person name="Patnaik S."/>
            <person name="Meher P.K."/>
            <person name="Jayasankar P."/>
            <person name="Koringa P.G."/>
            <person name="Patel N.V."/>
            <person name="Hinsu A.T."/>
            <person name="Kumar R."/>
            <person name="Pandey M."/>
            <person name="Agarwal S."/>
            <person name="Srivastava S."/>
            <person name="Singh M."/>
            <person name="Iquebal M.A."/>
            <person name="Jaiswal S."/>
            <person name="Angadi U.B."/>
            <person name="Kumar N."/>
            <person name="Raza M."/>
            <person name="Shah T.M."/>
            <person name="Rai A."/>
            <person name="Jena J.K."/>
        </authorList>
    </citation>
    <scope>NUCLEOTIDE SEQUENCE [LARGE SCALE GENOMIC DNA]</scope>
    <source>
        <strain evidence="10">DASCIFA01</strain>
        <tissue evidence="10">Testis</tissue>
    </source>
</reference>
<dbReference type="CDD" id="cd03595">
    <property type="entry name" value="CLECT_chondrolectin_like"/>
    <property type="match status" value="1"/>
</dbReference>
<feature type="region of interest" description="Disordered" evidence="7">
    <location>
        <begin position="423"/>
        <end position="447"/>
    </location>
</feature>
<feature type="region of interest" description="Disordered" evidence="7">
    <location>
        <begin position="315"/>
        <end position="335"/>
    </location>
</feature>
<dbReference type="GO" id="GO:0016020">
    <property type="term" value="C:membrane"/>
    <property type="evidence" value="ECO:0007669"/>
    <property type="project" value="UniProtKB-SubCell"/>
</dbReference>
<name>A0A498MJT2_LABRO</name>
<evidence type="ECO:0000256" key="5">
    <source>
        <dbReference type="ARBA" id="ARBA00022989"/>
    </source>
</evidence>
<keyword evidence="5 8" id="KW-1133">Transmembrane helix</keyword>
<keyword evidence="12" id="KW-1185">Reference proteome</keyword>
<feature type="compositionally biased region" description="Polar residues" evidence="7">
    <location>
        <begin position="432"/>
        <end position="441"/>
    </location>
</feature>
<evidence type="ECO:0000256" key="7">
    <source>
        <dbReference type="SAM" id="MobiDB-lite"/>
    </source>
</evidence>
<dbReference type="PANTHER" id="PTHR14789:SF2">
    <property type="entry name" value="LAYILIN"/>
    <property type="match status" value="1"/>
</dbReference>
<dbReference type="EMBL" id="QBIY01011302">
    <property type="protein sequence ID" value="RXN33046.1"/>
    <property type="molecule type" value="Genomic_DNA"/>
</dbReference>
<keyword evidence="2 8" id="KW-0812">Transmembrane</keyword>
<dbReference type="Gene3D" id="3.10.100.10">
    <property type="entry name" value="Mannose-Binding Protein A, subunit A"/>
    <property type="match status" value="1"/>
</dbReference>
<comment type="subcellular location">
    <subcellularLocation>
        <location evidence="1">Membrane</location>
        <topology evidence="1">Single-pass type I membrane protein</topology>
    </subcellularLocation>
</comment>
<dbReference type="PROSITE" id="PS50041">
    <property type="entry name" value="C_TYPE_LECTIN_2"/>
    <property type="match status" value="1"/>
</dbReference>
<dbReference type="Pfam" id="PF17664">
    <property type="entry name" value="HOATZ-like"/>
    <property type="match status" value="1"/>
</dbReference>
<evidence type="ECO:0000256" key="8">
    <source>
        <dbReference type="SAM" id="Phobius"/>
    </source>
</evidence>
<dbReference type="GO" id="GO:0030246">
    <property type="term" value="F:carbohydrate binding"/>
    <property type="evidence" value="ECO:0007669"/>
    <property type="project" value="UniProtKB-KW"/>
</dbReference>
<dbReference type="Pfam" id="PF00059">
    <property type="entry name" value="Lectin_C"/>
    <property type="match status" value="1"/>
</dbReference>
<comment type="caution">
    <text evidence="10">The sequence shown here is derived from an EMBL/GenBank/DDBJ whole genome shotgun (WGS) entry which is preliminary data.</text>
</comment>
<dbReference type="InterPro" id="IPR001304">
    <property type="entry name" value="C-type_lectin-like"/>
</dbReference>
<organism evidence="10 12">
    <name type="scientific">Labeo rohita</name>
    <name type="common">Indian major carp</name>
    <name type="synonym">Cyprinus rohita</name>
    <dbReference type="NCBI Taxonomy" id="84645"/>
    <lineage>
        <taxon>Eukaryota</taxon>
        <taxon>Metazoa</taxon>
        <taxon>Chordata</taxon>
        <taxon>Craniata</taxon>
        <taxon>Vertebrata</taxon>
        <taxon>Euteleostomi</taxon>
        <taxon>Actinopterygii</taxon>
        <taxon>Neopterygii</taxon>
        <taxon>Teleostei</taxon>
        <taxon>Ostariophysi</taxon>
        <taxon>Cypriniformes</taxon>
        <taxon>Cyprinidae</taxon>
        <taxon>Labeoninae</taxon>
        <taxon>Labeonini</taxon>
        <taxon>Labeo</taxon>
    </lineage>
</organism>
<evidence type="ECO:0000256" key="3">
    <source>
        <dbReference type="ARBA" id="ARBA00022729"/>
    </source>
</evidence>
<feature type="domain" description="C-type lectin" evidence="9">
    <location>
        <begin position="162"/>
        <end position="302"/>
    </location>
</feature>
<accession>A0A498MJT2</accession>
<evidence type="ECO:0000256" key="2">
    <source>
        <dbReference type="ARBA" id="ARBA00022692"/>
    </source>
</evidence>
<dbReference type="InterPro" id="IPR016186">
    <property type="entry name" value="C-type_lectin-like/link_sf"/>
</dbReference>
<evidence type="ECO:0000313" key="12">
    <source>
        <dbReference type="Proteomes" id="UP000290572"/>
    </source>
</evidence>
<dbReference type="SMART" id="SM00034">
    <property type="entry name" value="CLECT"/>
    <property type="match status" value="1"/>
</dbReference>
<feature type="transmembrane region" description="Helical" evidence="8">
    <location>
        <begin position="355"/>
        <end position="378"/>
    </location>
</feature>
<dbReference type="Proteomes" id="UP000290572">
    <property type="component" value="Unassembled WGS sequence"/>
</dbReference>
<dbReference type="GO" id="GO:0005737">
    <property type="term" value="C:cytoplasm"/>
    <property type="evidence" value="ECO:0007669"/>
    <property type="project" value="TreeGrafter"/>
</dbReference>
<keyword evidence="3" id="KW-0732">Signal</keyword>
<dbReference type="AlphaFoldDB" id="A0A498MJT2"/>
<dbReference type="PANTHER" id="PTHR14789">
    <property type="entry name" value="CHONDROLECTIN VARIANT CHODLFDELTAE"/>
    <property type="match status" value="1"/>
</dbReference>
<evidence type="ECO:0000313" key="10">
    <source>
        <dbReference type="EMBL" id="RXN17555.1"/>
    </source>
</evidence>
<dbReference type="InterPro" id="IPR040681">
    <property type="entry name" value="HOATZ-like"/>
</dbReference>
<proteinExistence type="predicted"/>
<dbReference type="GO" id="GO:0060271">
    <property type="term" value="P:cilium assembly"/>
    <property type="evidence" value="ECO:0007669"/>
    <property type="project" value="InterPro"/>
</dbReference>
<dbReference type="InterPro" id="IPR051505">
    <property type="entry name" value="C-type_lectin_domain"/>
</dbReference>
<dbReference type="STRING" id="84645.A0A498MJT2"/>
<dbReference type="EMBL" id="QBIY01012743">
    <property type="protein sequence ID" value="RXN17555.1"/>
    <property type="molecule type" value="Genomic_DNA"/>
</dbReference>
<evidence type="ECO:0000313" key="11">
    <source>
        <dbReference type="EMBL" id="RXN33046.1"/>
    </source>
</evidence>
<keyword evidence="4" id="KW-0430">Lectin</keyword>
<dbReference type="GO" id="GO:0050772">
    <property type="term" value="P:positive regulation of axonogenesis"/>
    <property type="evidence" value="ECO:0007669"/>
    <property type="project" value="TreeGrafter"/>
</dbReference>
<sequence length="500" mass="57134">MTEELDEEVLDSLAEIDKLYTVFDGASEEDVAYAKVFWNSLSLQPPIESRLVSADIRQRLKVAKTPNSTNAATKQESWSKRDDEIQQDAYLKQKQEERQKYMEMAKKRDQIIALLKKQRDERIKKEMISYRNKPRKGNLEKKSVSVCASKLLGGQQICKRGTEKPCYKIAYFQDIRRKLNFEDASRACRSDGGDLLSIESKTEQRLIENFIHELKASDGDFWIGLRRDQGYEEINGDCPSQYYWLDGSRATFRNWHWDEPSCGFEVCVVMYHQPSAPPGQGGPYMFQWNDDNCETKNNFICKYTKDIPPAPIPAENKTYEDALPTPRIPRNPSVTEKDDGMRVLVSEPPDNVLNIAYIVLPTIPLLLLLIVATGVFCFKLFTKRKKQQTETPPKEPGYWAAGERCNSPSPDVYNVIRRQHESDLAGTRPDIKNTSFLGSSPDTPPGDYDNLAGRDTESGFVTLASTESGFVTNDLYDTLQGRGSGRYYRDQGWMDELYGY</sequence>
<protein>
    <submittedName>
        <fullName evidence="10">Layilin-like isoform X2</fullName>
    </submittedName>
</protein>
<evidence type="ECO:0000256" key="1">
    <source>
        <dbReference type="ARBA" id="ARBA00004479"/>
    </source>
</evidence>
<keyword evidence="6 8" id="KW-0472">Membrane</keyword>
<evidence type="ECO:0000256" key="4">
    <source>
        <dbReference type="ARBA" id="ARBA00022734"/>
    </source>
</evidence>
<gene>
    <name evidence="11" type="ORF">ROHU_015800</name>
    <name evidence="10" type="ORF">ROHU_026835</name>
</gene>
<evidence type="ECO:0000259" key="9">
    <source>
        <dbReference type="PROSITE" id="PS50041"/>
    </source>
</evidence>
<dbReference type="InterPro" id="IPR016187">
    <property type="entry name" value="CTDL_fold"/>
</dbReference>